<dbReference type="Proteomes" id="UP001152561">
    <property type="component" value="Unassembled WGS sequence"/>
</dbReference>
<accession>A0A9Q1MZT9</accession>
<feature type="region of interest" description="Disordered" evidence="1">
    <location>
        <begin position="1"/>
        <end position="36"/>
    </location>
</feature>
<protein>
    <submittedName>
        <fullName evidence="2">Uncharacterized protein</fullName>
    </submittedName>
</protein>
<evidence type="ECO:0000256" key="1">
    <source>
        <dbReference type="SAM" id="MobiDB-lite"/>
    </source>
</evidence>
<reference evidence="3" key="1">
    <citation type="journal article" date="2023" name="Proc. Natl. Acad. Sci. U.S.A.">
        <title>Genomic and structural basis for evolution of tropane alkaloid biosynthesis.</title>
        <authorList>
            <person name="Wanga Y.-J."/>
            <person name="Taina T."/>
            <person name="Yua J.-Y."/>
            <person name="Lia J."/>
            <person name="Xua B."/>
            <person name="Chenc J."/>
            <person name="D'Auriad J.C."/>
            <person name="Huanga J.-P."/>
            <person name="Huanga S.-X."/>
        </authorList>
    </citation>
    <scope>NUCLEOTIDE SEQUENCE [LARGE SCALE GENOMIC DNA]</scope>
    <source>
        <strain evidence="3">cv. KIB-2019</strain>
    </source>
</reference>
<proteinExistence type="predicted"/>
<dbReference type="EMBL" id="JAJAGQ010000001">
    <property type="protein sequence ID" value="KAJ8572940.1"/>
    <property type="molecule type" value="Genomic_DNA"/>
</dbReference>
<dbReference type="AlphaFoldDB" id="A0A9Q1MZT9"/>
<sequence length="142" mass="15377">MSLSVGASNTVQDIIVISDDSDGSDRDSSKTHGLTSVADNESILQFVEVSQEVDQEDITSDPVMASQLVESPLPSPPRDTEEDDISPPVPMKDTVAGKNGGVSSPKKPYRSLRMNAINSFVVKKKMKKRTKKSARKTKKSAK</sequence>
<comment type="caution">
    <text evidence="2">The sequence shown here is derived from an EMBL/GenBank/DDBJ whole genome shotgun (WGS) entry which is preliminary data.</text>
</comment>
<evidence type="ECO:0000313" key="3">
    <source>
        <dbReference type="Proteomes" id="UP001152561"/>
    </source>
</evidence>
<gene>
    <name evidence="2" type="ORF">K7X08_009451</name>
</gene>
<evidence type="ECO:0000313" key="2">
    <source>
        <dbReference type="EMBL" id="KAJ8572940.1"/>
    </source>
</evidence>
<keyword evidence="3" id="KW-1185">Reference proteome</keyword>
<organism evidence="2 3">
    <name type="scientific">Anisodus acutangulus</name>
    <dbReference type="NCBI Taxonomy" id="402998"/>
    <lineage>
        <taxon>Eukaryota</taxon>
        <taxon>Viridiplantae</taxon>
        <taxon>Streptophyta</taxon>
        <taxon>Embryophyta</taxon>
        <taxon>Tracheophyta</taxon>
        <taxon>Spermatophyta</taxon>
        <taxon>Magnoliopsida</taxon>
        <taxon>eudicotyledons</taxon>
        <taxon>Gunneridae</taxon>
        <taxon>Pentapetalae</taxon>
        <taxon>asterids</taxon>
        <taxon>lamiids</taxon>
        <taxon>Solanales</taxon>
        <taxon>Solanaceae</taxon>
        <taxon>Solanoideae</taxon>
        <taxon>Hyoscyameae</taxon>
        <taxon>Anisodus</taxon>
    </lineage>
</organism>
<feature type="compositionally biased region" description="Basic residues" evidence="1">
    <location>
        <begin position="122"/>
        <end position="142"/>
    </location>
</feature>
<name>A0A9Q1MZT9_9SOLA</name>
<dbReference type="OrthoDB" id="1305548at2759"/>
<feature type="compositionally biased region" description="Polar residues" evidence="1">
    <location>
        <begin position="1"/>
        <end position="12"/>
    </location>
</feature>
<feature type="region of interest" description="Disordered" evidence="1">
    <location>
        <begin position="52"/>
        <end position="142"/>
    </location>
</feature>